<dbReference type="InterPro" id="IPR023385">
    <property type="entry name" value="YopX-like_C"/>
</dbReference>
<organism evidence="2 3">
    <name type="scientific">Bacillus cereus</name>
    <dbReference type="NCBI Taxonomy" id="1396"/>
    <lineage>
        <taxon>Bacteria</taxon>
        <taxon>Bacillati</taxon>
        <taxon>Bacillota</taxon>
        <taxon>Bacilli</taxon>
        <taxon>Bacillales</taxon>
        <taxon>Bacillaceae</taxon>
        <taxon>Bacillus</taxon>
        <taxon>Bacillus cereus group</taxon>
    </lineage>
</organism>
<reference evidence="2 3" key="1">
    <citation type="submission" date="2015-12" db="EMBL/GenBank/DDBJ databases">
        <title>Bacillus cereus Group isolate.</title>
        <authorList>
            <person name="Kovac J."/>
        </authorList>
    </citation>
    <scope>NUCLEOTIDE SEQUENCE [LARGE SCALE GENOMIC DNA]</scope>
    <source>
        <strain evidence="2 3">FSL K6-0073</strain>
    </source>
</reference>
<dbReference type="InterPro" id="IPR019096">
    <property type="entry name" value="YopX_protein"/>
</dbReference>
<dbReference type="EMBL" id="LOMO01000001">
    <property type="protein sequence ID" value="KXY51411.1"/>
    <property type="molecule type" value="Genomic_DNA"/>
</dbReference>
<feature type="domain" description="YopX protein" evidence="1">
    <location>
        <begin position="43"/>
        <end position="111"/>
    </location>
</feature>
<dbReference type="RefSeq" id="WP_061662743.1">
    <property type="nucleotide sequence ID" value="NZ_LOMO01000001.1"/>
</dbReference>
<name>A0A9X0SQC3_BACCE</name>
<dbReference type="AlphaFoldDB" id="A0A9X0SQC3"/>
<dbReference type="Gene3D" id="2.30.30.290">
    <property type="entry name" value="YopX-like domains"/>
    <property type="match status" value="1"/>
</dbReference>
<proteinExistence type="predicted"/>
<gene>
    <name evidence="2" type="ORF">AT268_33600</name>
</gene>
<dbReference type="Pfam" id="PF09643">
    <property type="entry name" value="YopX"/>
    <property type="match status" value="1"/>
</dbReference>
<dbReference type="Proteomes" id="UP000075476">
    <property type="component" value="Unassembled WGS sequence"/>
</dbReference>
<evidence type="ECO:0000313" key="3">
    <source>
        <dbReference type="Proteomes" id="UP000075476"/>
    </source>
</evidence>
<dbReference type="SUPFAM" id="SSF159006">
    <property type="entry name" value="YopX-like"/>
    <property type="match status" value="1"/>
</dbReference>
<sequence length="172" mass="20159">MREKKFRYTFKHFATDNIERKIYTLSQLETRNISELSPCFNSEFGYELIGRDEFTGLKDKLGNDIYEEDLIERNDGQIRRVYWHDKFADWVATDFGDSLYLFADESEVVGTTRGTMKIAYIINEDGTSNENFIVELKDYKKGVILENYGEKFKVVSDNTSTVSIHRISEENK</sequence>
<protein>
    <recommendedName>
        <fullName evidence="1">YopX protein domain-containing protein</fullName>
    </recommendedName>
</protein>
<accession>A0A9X0SQC3</accession>
<evidence type="ECO:0000259" key="1">
    <source>
        <dbReference type="Pfam" id="PF09643"/>
    </source>
</evidence>
<comment type="caution">
    <text evidence="2">The sequence shown here is derived from an EMBL/GenBank/DDBJ whole genome shotgun (WGS) entry which is preliminary data.</text>
</comment>
<evidence type="ECO:0000313" key="2">
    <source>
        <dbReference type="EMBL" id="KXY51411.1"/>
    </source>
</evidence>